<dbReference type="PROSITE" id="PS51007">
    <property type="entry name" value="CYTC"/>
    <property type="match status" value="1"/>
</dbReference>
<evidence type="ECO:0000256" key="1">
    <source>
        <dbReference type="ARBA" id="ARBA00022617"/>
    </source>
</evidence>
<dbReference type="Pfam" id="PF07587">
    <property type="entry name" value="PSD1"/>
    <property type="match status" value="1"/>
</dbReference>
<dbReference type="Pfam" id="PF13385">
    <property type="entry name" value="Laminin_G_3"/>
    <property type="match status" value="1"/>
</dbReference>
<dbReference type="OrthoDB" id="1450284at2"/>
<keyword evidence="9" id="KW-1185">Reference proteome</keyword>
<evidence type="ECO:0000256" key="3">
    <source>
        <dbReference type="ARBA" id="ARBA00022729"/>
    </source>
</evidence>
<dbReference type="GO" id="GO:0046872">
    <property type="term" value="F:metal ion binding"/>
    <property type="evidence" value="ECO:0007669"/>
    <property type="project" value="UniProtKB-KW"/>
</dbReference>
<evidence type="ECO:0000256" key="2">
    <source>
        <dbReference type="ARBA" id="ARBA00022723"/>
    </source>
</evidence>
<dbReference type="InterPro" id="IPR036909">
    <property type="entry name" value="Cyt_c-like_dom_sf"/>
</dbReference>
<dbReference type="STRING" id="662367.SAMN05216167_10735"/>
<dbReference type="InterPro" id="IPR011444">
    <property type="entry name" value="DUF1549"/>
</dbReference>
<keyword evidence="5" id="KW-1015">Disulfide bond</keyword>
<evidence type="ECO:0000256" key="6">
    <source>
        <dbReference type="PROSITE-ProRule" id="PRU00433"/>
    </source>
</evidence>
<sequence length="1164" mass="131476">MPVWPDIRFRYVLLSATAGLFGASVWLTACHKSVEKPVDIVAAEVNLPEKVDYNLHVKPILSDRCFVCHGPDKTKQKAGLRLDTPEGAYEALAKSGHTAVVPGDLANSELVNRILSKDPEQIMPTPASNLTLTPEEKAVLMRWIEQGAEYRQHWSLIAPTMPKIPKVNDGKWVKNDIDRFVLAKQETKKLGHAPQADKTTLLRRVSLDLTGLPPTPAEVDAFLADKSPNAYEKVVNRLLNSPHYGERQAVEWLDVARYADTDGYQDDGLRTIWPYRDWVIKAFNRNLSFDRFVTWQLAGDLLPNQKGGPSLQNRLLATAFNRNHQQSQEGGIVDEEYRTEYVADRVSTFGKAFLGLTTECARCHDHKYDPISQKDYFSLYAFFNSNNERGQIPYNGEASPTITLTSPKTDAQLKYIREKLTPLDQKMNVNRPDYQQRFGPWLAKAEQTPTQPELGLLAHYTFDEADRTDIKAYVKAENEKKKLEDEKRKKEAEKWEKLGKKKPEEKKVVKPKTKEELLKDPRNAFVNEVNDTIPARLGGDSDNLPYAVTGRFGNARFLPGDSYISLPSNFGAFEQNQPFTISSWFKLTKIGRASTLLGRTAGPMDGQRGYQLDLLADGRLKLMLSHVWPANALDIESIDKVPINQWFQVAFTYNGLARANGLALYLNGKPMRARVITDNLQHSIVYGKNRTHWVQHPFYIGRMHDYYYKDFSVDELRIYNRCLTPLEIPRLAGNPDGVAAALQTPVTKRTPAQRVGLYTYYVTTHDSTYQKAFAESMKLRGEQLMLYTNSDQVMVMQERSKPRETHLLNRGVYDAPGEVVTPAVLHSMTPMPEDFPKNRLGLAKWLLLPDNPLFGRVMVNRFWQQYFGQGIAKNSDDFGNQGALPSHPELLDYLAIKFRQTGWNTKEMHKLIVMSATYQQSSSVPEKAREADFDNTFLTRGASYRMSAEQVRDNALAASGLLTQRIGGPSVRPYQPAGIWEALATRNAVKYVQSKGDSLYRRSMYTIWKRSSPAPMMLNFDAAERHTCIVKRQKTSTPLQALVTLNDPQFVEAARVLAQKVVGQAGASATTSGSEKKGLLFPEAVVQATFKAVISRPARPEEVMVIKQLYAHELADFKKNPERALELVSVGEYPVDKKLDLAELAAWTVVTSTIMNFDEAIIKR</sequence>
<name>A0A1I1V427_9BACT</name>
<evidence type="ECO:0000313" key="9">
    <source>
        <dbReference type="Proteomes" id="UP000198598"/>
    </source>
</evidence>
<dbReference type="PANTHER" id="PTHR35889">
    <property type="entry name" value="CYCLOINULO-OLIGOSACCHARIDE FRUCTANOTRANSFERASE-RELATED"/>
    <property type="match status" value="1"/>
</dbReference>
<evidence type="ECO:0000256" key="5">
    <source>
        <dbReference type="ARBA" id="ARBA00023157"/>
    </source>
</evidence>
<dbReference type="Proteomes" id="UP000198598">
    <property type="component" value="Unassembled WGS sequence"/>
</dbReference>
<dbReference type="RefSeq" id="WP_093828841.1">
    <property type="nucleotide sequence ID" value="NZ_FOLQ01000007.1"/>
</dbReference>
<dbReference type="InterPro" id="IPR011429">
    <property type="entry name" value="Cyt_c_Planctomycete-type"/>
</dbReference>
<keyword evidence="4 6" id="KW-0408">Iron</keyword>
<accession>A0A1I1V427</accession>
<dbReference type="SMART" id="SM00560">
    <property type="entry name" value="LamGL"/>
    <property type="match status" value="1"/>
</dbReference>
<gene>
    <name evidence="8" type="ORF">SAMN05216167_10735</name>
</gene>
<evidence type="ECO:0000256" key="4">
    <source>
        <dbReference type="ARBA" id="ARBA00023004"/>
    </source>
</evidence>
<dbReference type="SUPFAM" id="SSF49899">
    <property type="entry name" value="Concanavalin A-like lectins/glucanases"/>
    <property type="match status" value="1"/>
</dbReference>
<dbReference type="Pfam" id="PF07583">
    <property type="entry name" value="PSCyt2"/>
    <property type="match status" value="1"/>
</dbReference>
<protein>
    <submittedName>
        <fullName evidence="8">Planctomycete cytochrome C</fullName>
    </submittedName>
</protein>
<keyword evidence="1 6" id="KW-0349">Heme</keyword>
<dbReference type="InterPro" id="IPR022655">
    <property type="entry name" value="DUF1553"/>
</dbReference>
<dbReference type="PANTHER" id="PTHR35889:SF3">
    <property type="entry name" value="F-BOX DOMAIN-CONTAINING PROTEIN"/>
    <property type="match status" value="1"/>
</dbReference>
<organism evidence="8 9">
    <name type="scientific">Spirosoma endophyticum</name>
    <dbReference type="NCBI Taxonomy" id="662367"/>
    <lineage>
        <taxon>Bacteria</taxon>
        <taxon>Pseudomonadati</taxon>
        <taxon>Bacteroidota</taxon>
        <taxon>Cytophagia</taxon>
        <taxon>Cytophagales</taxon>
        <taxon>Cytophagaceae</taxon>
        <taxon>Spirosoma</taxon>
    </lineage>
</organism>
<evidence type="ECO:0000259" key="7">
    <source>
        <dbReference type="PROSITE" id="PS51007"/>
    </source>
</evidence>
<dbReference type="Gene3D" id="2.60.120.200">
    <property type="match status" value="1"/>
</dbReference>
<keyword evidence="2 6" id="KW-0479">Metal-binding</keyword>
<keyword evidence="3" id="KW-0732">Signal</keyword>
<dbReference type="GO" id="GO:0020037">
    <property type="term" value="F:heme binding"/>
    <property type="evidence" value="ECO:0007669"/>
    <property type="project" value="InterPro"/>
</dbReference>
<evidence type="ECO:0000313" key="8">
    <source>
        <dbReference type="EMBL" id="SFD77654.1"/>
    </source>
</evidence>
<dbReference type="GO" id="GO:0005975">
    <property type="term" value="P:carbohydrate metabolic process"/>
    <property type="evidence" value="ECO:0007669"/>
    <property type="project" value="UniProtKB-ARBA"/>
</dbReference>
<dbReference type="InterPro" id="IPR013320">
    <property type="entry name" value="ConA-like_dom_sf"/>
</dbReference>
<reference evidence="8 9" key="1">
    <citation type="submission" date="2016-10" db="EMBL/GenBank/DDBJ databases">
        <authorList>
            <person name="de Groot N.N."/>
        </authorList>
    </citation>
    <scope>NUCLEOTIDE SEQUENCE [LARGE SCALE GENOMIC DNA]</scope>
    <source>
        <strain evidence="8 9">DSM 26130</strain>
    </source>
</reference>
<dbReference type="SUPFAM" id="SSF46626">
    <property type="entry name" value="Cytochrome c"/>
    <property type="match status" value="1"/>
</dbReference>
<dbReference type="GO" id="GO:0009055">
    <property type="term" value="F:electron transfer activity"/>
    <property type="evidence" value="ECO:0007669"/>
    <property type="project" value="InterPro"/>
</dbReference>
<proteinExistence type="predicted"/>
<dbReference type="InterPro" id="IPR009056">
    <property type="entry name" value="Cyt_c-like_dom"/>
</dbReference>
<dbReference type="InterPro" id="IPR006558">
    <property type="entry name" value="LamG-like"/>
</dbReference>
<feature type="domain" description="Cytochrome c" evidence="7">
    <location>
        <begin position="345"/>
        <end position="478"/>
    </location>
</feature>
<dbReference type="GO" id="GO:0004553">
    <property type="term" value="F:hydrolase activity, hydrolyzing O-glycosyl compounds"/>
    <property type="evidence" value="ECO:0007669"/>
    <property type="project" value="UniProtKB-ARBA"/>
</dbReference>
<dbReference type="EMBL" id="FOLQ01000007">
    <property type="protein sequence ID" value="SFD77654.1"/>
    <property type="molecule type" value="Genomic_DNA"/>
</dbReference>
<dbReference type="AlphaFoldDB" id="A0A1I1V427"/>
<dbReference type="Pfam" id="PF07635">
    <property type="entry name" value="PSCyt1"/>
    <property type="match status" value="1"/>
</dbReference>